<dbReference type="SUPFAM" id="SSF103481">
    <property type="entry name" value="Multidrug resistance efflux transporter EmrE"/>
    <property type="match status" value="1"/>
</dbReference>
<evidence type="ECO:0000256" key="1">
    <source>
        <dbReference type="ARBA" id="ARBA00007362"/>
    </source>
</evidence>
<evidence type="ECO:0000313" key="4">
    <source>
        <dbReference type="EMBL" id="VEG55098.1"/>
    </source>
</evidence>
<dbReference type="Proteomes" id="UP000279306">
    <property type="component" value="Chromosome"/>
</dbReference>
<protein>
    <submittedName>
        <fullName evidence="4">Putative permease, DMT superfamily</fullName>
    </submittedName>
</protein>
<feature type="transmembrane region" description="Helical" evidence="2">
    <location>
        <begin position="71"/>
        <end position="89"/>
    </location>
</feature>
<feature type="domain" description="EamA" evidence="3">
    <location>
        <begin position="146"/>
        <end position="273"/>
    </location>
</feature>
<dbReference type="Pfam" id="PF00892">
    <property type="entry name" value="EamA"/>
    <property type="match status" value="1"/>
</dbReference>
<comment type="similarity">
    <text evidence="1">Belongs to the EamA transporter family.</text>
</comment>
<dbReference type="InterPro" id="IPR037185">
    <property type="entry name" value="EmrE-like"/>
</dbReference>
<keyword evidence="2" id="KW-0812">Transmembrane</keyword>
<feature type="transmembrane region" description="Helical" evidence="2">
    <location>
        <begin position="176"/>
        <end position="198"/>
    </location>
</feature>
<feature type="transmembrane region" description="Helical" evidence="2">
    <location>
        <begin position="204"/>
        <end position="223"/>
    </location>
</feature>
<evidence type="ECO:0000256" key="2">
    <source>
        <dbReference type="SAM" id="Phobius"/>
    </source>
</evidence>
<sequence length="292" mass="30127">MNTIVSADNARAGVLMAITAQVSVQMGMAVAVSLIDQIGSDGTAWLRLSLAGIVLLLVVRPRPSAFTWRSFGMCVVLGCVTAAITLFFMASLDRLALGTATALEFLGPLALAVLHGRGRHRLLWPALAALGVVLLSEPFTGGIDPKGALLALSAGICWAVYILLTQRVGDEVAGVNGLAVSMPIAGVVSCFFVDTAAFSKLTPQLLLVGFGMALLLPVLPYVLELLALRRLTTATFGILMSLEPAFALVVGFLLLDQDPGPVGILGIIAVVAAGIGAARGGGREMAVPLEVG</sequence>
<feature type="transmembrane region" description="Helical" evidence="2">
    <location>
        <begin position="12"/>
        <end position="32"/>
    </location>
</feature>
<dbReference type="STRING" id="1791.GCA_001049355_04671"/>
<keyword evidence="2" id="KW-0472">Membrane</keyword>
<keyword evidence="5" id="KW-1185">Reference proteome</keyword>
<evidence type="ECO:0000313" key="5">
    <source>
        <dbReference type="Proteomes" id="UP000279306"/>
    </source>
</evidence>
<feature type="transmembrane region" description="Helical" evidence="2">
    <location>
        <begin position="235"/>
        <end position="255"/>
    </location>
</feature>
<dbReference type="InterPro" id="IPR000620">
    <property type="entry name" value="EamA_dom"/>
</dbReference>
<feature type="transmembrane region" description="Helical" evidence="2">
    <location>
        <begin position="44"/>
        <end position="59"/>
    </location>
</feature>
<accession>A0A448IRR4</accession>
<dbReference type="EMBL" id="LR134356">
    <property type="protein sequence ID" value="VEG55098.1"/>
    <property type="molecule type" value="Genomic_DNA"/>
</dbReference>
<keyword evidence="2" id="KW-1133">Transmembrane helix</keyword>
<evidence type="ECO:0000259" key="3">
    <source>
        <dbReference type="Pfam" id="PF00892"/>
    </source>
</evidence>
<feature type="transmembrane region" description="Helical" evidence="2">
    <location>
        <begin position="122"/>
        <end position="141"/>
    </location>
</feature>
<dbReference type="GO" id="GO:0016020">
    <property type="term" value="C:membrane"/>
    <property type="evidence" value="ECO:0007669"/>
    <property type="project" value="InterPro"/>
</dbReference>
<feature type="transmembrane region" description="Helical" evidence="2">
    <location>
        <begin position="147"/>
        <end position="164"/>
    </location>
</feature>
<proteinExistence type="inferred from homology"/>
<gene>
    <name evidence="4" type="primary">rhtA_2</name>
    <name evidence="4" type="ORF">NCTC10437_02815</name>
</gene>
<organism evidence="4 5">
    <name type="scientific">Mycolicibacterium aurum</name>
    <name type="common">Mycobacterium aurum</name>
    <dbReference type="NCBI Taxonomy" id="1791"/>
    <lineage>
        <taxon>Bacteria</taxon>
        <taxon>Bacillati</taxon>
        <taxon>Actinomycetota</taxon>
        <taxon>Actinomycetes</taxon>
        <taxon>Mycobacteriales</taxon>
        <taxon>Mycobacteriaceae</taxon>
        <taxon>Mycolicibacterium</taxon>
    </lineage>
</organism>
<feature type="transmembrane region" description="Helical" evidence="2">
    <location>
        <begin position="95"/>
        <end position="115"/>
    </location>
</feature>
<reference evidence="4 5" key="1">
    <citation type="submission" date="2018-12" db="EMBL/GenBank/DDBJ databases">
        <authorList>
            <consortium name="Pathogen Informatics"/>
        </authorList>
    </citation>
    <scope>NUCLEOTIDE SEQUENCE [LARGE SCALE GENOMIC DNA]</scope>
    <source>
        <strain evidence="4 5">NCTC10437</strain>
    </source>
</reference>
<name>A0A448IRR4_MYCAU</name>
<feature type="transmembrane region" description="Helical" evidence="2">
    <location>
        <begin position="261"/>
        <end position="278"/>
    </location>
</feature>
<dbReference type="AlphaFoldDB" id="A0A448IRR4"/>
<dbReference type="KEGG" id="mauu:NCTC10437_02815"/>